<dbReference type="GO" id="GO:0006633">
    <property type="term" value="P:fatty acid biosynthetic process"/>
    <property type="evidence" value="ECO:0007669"/>
    <property type="project" value="UniProtKB-KW"/>
</dbReference>
<dbReference type="InterPro" id="IPR011053">
    <property type="entry name" value="Single_hybrid_motif"/>
</dbReference>
<keyword evidence="2" id="KW-0275">Fatty acid biosynthesis</keyword>
<dbReference type="Proteomes" id="UP000613160">
    <property type="component" value="Unassembled WGS sequence"/>
</dbReference>
<name>A0A917DE58_9HYPH</name>
<comment type="pathway">
    <text evidence="2">Lipid metabolism; fatty acid biosynthesis.</text>
</comment>
<dbReference type="EMBL" id="BMJJ01000009">
    <property type="protein sequence ID" value="GGD29563.1"/>
    <property type="molecule type" value="Genomic_DNA"/>
</dbReference>
<dbReference type="PRINTS" id="PR01071">
    <property type="entry name" value="ACOABIOTINCC"/>
</dbReference>
<evidence type="ECO:0000259" key="3">
    <source>
        <dbReference type="PROSITE" id="PS50968"/>
    </source>
</evidence>
<evidence type="ECO:0000313" key="5">
    <source>
        <dbReference type="Proteomes" id="UP000613160"/>
    </source>
</evidence>
<accession>A0A917DE58</accession>
<sequence length="80" mass="8370">MTVKTIQAPLPGTFYRSASPGEPVFKAEGDAVAVGDTIGLIEVMKSFTPVVAEEAGTLTAFHVDNEDAVMAGQPLYDLDA</sequence>
<dbReference type="SUPFAM" id="SSF51230">
    <property type="entry name" value="Single hybrid motif"/>
    <property type="match status" value="1"/>
</dbReference>
<proteinExistence type="predicted"/>
<dbReference type="GO" id="GO:0003989">
    <property type="term" value="F:acetyl-CoA carboxylase activity"/>
    <property type="evidence" value="ECO:0007669"/>
    <property type="project" value="InterPro"/>
</dbReference>
<dbReference type="GO" id="GO:0009317">
    <property type="term" value="C:acetyl-CoA carboxylase complex"/>
    <property type="evidence" value="ECO:0007669"/>
    <property type="project" value="InterPro"/>
</dbReference>
<dbReference type="AlphaFoldDB" id="A0A917DE58"/>
<keyword evidence="5" id="KW-1185">Reference proteome</keyword>
<keyword evidence="2" id="KW-0092">Biotin</keyword>
<keyword evidence="2" id="KW-0276">Fatty acid metabolism</keyword>
<evidence type="ECO:0000256" key="1">
    <source>
        <dbReference type="ARBA" id="ARBA00003761"/>
    </source>
</evidence>
<dbReference type="Gene3D" id="2.40.50.100">
    <property type="match status" value="1"/>
</dbReference>
<gene>
    <name evidence="4" type="ORF">GCM10011335_35830</name>
</gene>
<dbReference type="InterPro" id="IPR001249">
    <property type="entry name" value="AcCoA_biotinCC"/>
</dbReference>
<dbReference type="Pfam" id="PF00364">
    <property type="entry name" value="Biotin_lipoyl"/>
    <property type="match status" value="1"/>
</dbReference>
<organism evidence="4 5">
    <name type="scientific">Aureimonas glaciei</name>
    <dbReference type="NCBI Taxonomy" id="1776957"/>
    <lineage>
        <taxon>Bacteria</taxon>
        <taxon>Pseudomonadati</taxon>
        <taxon>Pseudomonadota</taxon>
        <taxon>Alphaproteobacteria</taxon>
        <taxon>Hyphomicrobiales</taxon>
        <taxon>Aurantimonadaceae</taxon>
        <taxon>Aureimonas</taxon>
    </lineage>
</organism>
<reference evidence="4" key="1">
    <citation type="journal article" date="2014" name="Int. J. Syst. Evol. Microbiol.">
        <title>Complete genome sequence of Corynebacterium casei LMG S-19264T (=DSM 44701T), isolated from a smear-ripened cheese.</title>
        <authorList>
            <consortium name="US DOE Joint Genome Institute (JGI-PGF)"/>
            <person name="Walter F."/>
            <person name="Albersmeier A."/>
            <person name="Kalinowski J."/>
            <person name="Ruckert C."/>
        </authorList>
    </citation>
    <scope>NUCLEOTIDE SEQUENCE</scope>
    <source>
        <strain evidence="4">CGMCC 1.15493</strain>
    </source>
</reference>
<evidence type="ECO:0000313" key="4">
    <source>
        <dbReference type="EMBL" id="GGD29563.1"/>
    </source>
</evidence>
<feature type="domain" description="Lipoyl-binding" evidence="3">
    <location>
        <begin position="3"/>
        <end position="79"/>
    </location>
</feature>
<comment type="function">
    <text evidence="1 2">This protein is a component of the acetyl coenzyme A carboxylase complex; first, biotin carboxylase catalyzes the carboxylation of the carrier protein and then the transcarboxylase transfers the carboxyl group to form malonyl-CoA.</text>
</comment>
<comment type="caution">
    <text evidence="4">The sequence shown here is derived from an EMBL/GenBank/DDBJ whole genome shotgun (WGS) entry which is preliminary data.</text>
</comment>
<keyword evidence="2" id="KW-0443">Lipid metabolism</keyword>
<dbReference type="RefSeq" id="WP_188853265.1">
    <property type="nucleotide sequence ID" value="NZ_BMJJ01000009.1"/>
</dbReference>
<reference evidence="4" key="2">
    <citation type="submission" date="2020-09" db="EMBL/GenBank/DDBJ databases">
        <authorList>
            <person name="Sun Q."/>
            <person name="Zhou Y."/>
        </authorList>
    </citation>
    <scope>NUCLEOTIDE SEQUENCE</scope>
    <source>
        <strain evidence="4">CGMCC 1.15493</strain>
    </source>
</reference>
<dbReference type="PROSITE" id="PS50968">
    <property type="entry name" value="BIOTINYL_LIPOYL"/>
    <property type="match status" value="1"/>
</dbReference>
<dbReference type="CDD" id="cd06850">
    <property type="entry name" value="biotinyl_domain"/>
    <property type="match status" value="1"/>
</dbReference>
<dbReference type="InterPro" id="IPR000089">
    <property type="entry name" value="Biotin_lipoyl"/>
</dbReference>
<dbReference type="NCBIfam" id="NF005457">
    <property type="entry name" value="PRK07051.1"/>
    <property type="match status" value="1"/>
</dbReference>
<keyword evidence="2" id="KW-0444">Lipid biosynthesis</keyword>
<evidence type="ECO:0000256" key="2">
    <source>
        <dbReference type="RuleBase" id="RU364072"/>
    </source>
</evidence>
<protein>
    <recommendedName>
        <fullName evidence="2">Biotin carboxyl carrier protein of acetyl-CoA carboxylase</fullName>
    </recommendedName>
</protein>